<dbReference type="PANTHER" id="PTHR30069:SF53">
    <property type="entry name" value="COLICIN I RECEPTOR-RELATED"/>
    <property type="match status" value="1"/>
</dbReference>
<evidence type="ECO:0000256" key="3">
    <source>
        <dbReference type="ARBA" id="ARBA00022452"/>
    </source>
</evidence>
<dbReference type="PANTHER" id="PTHR30069">
    <property type="entry name" value="TONB-DEPENDENT OUTER MEMBRANE RECEPTOR"/>
    <property type="match status" value="1"/>
</dbReference>
<dbReference type="InterPro" id="IPR037066">
    <property type="entry name" value="Plug_dom_sf"/>
</dbReference>
<dbReference type="InterPro" id="IPR000531">
    <property type="entry name" value="Beta-barrel_TonB"/>
</dbReference>
<name>A0A7W3FKJ1_9GAMM</name>
<evidence type="ECO:0000313" key="17">
    <source>
        <dbReference type="Proteomes" id="UP000547058"/>
    </source>
</evidence>
<keyword evidence="2 10" id="KW-0813">Transport</keyword>
<dbReference type="Gene3D" id="2.170.130.10">
    <property type="entry name" value="TonB-dependent receptor, plug domain"/>
    <property type="match status" value="1"/>
</dbReference>
<keyword evidence="3 10" id="KW-1134">Transmembrane beta strand</keyword>
<evidence type="ECO:0000256" key="6">
    <source>
        <dbReference type="ARBA" id="ARBA00023065"/>
    </source>
</evidence>
<dbReference type="Proteomes" id="UP000547058">
    <property type="component" value="Unassembled WGS sequence"/>
</dbReference>
<evidence type="ECO:0000256" key="5">
    <source>
        <dbReference type="ARBA" id="ARBA00022729"/>
    </source>
</evidence>
<dbReference type="Pfam" id="PF07715">
    <property type="entry name" value="Plug"/>
    <property type="match status" value="1"/>
</dbReference>
<keyword evidence="17" id="KW-1185">Reference proteome</keyword>
<dbReference type="SUPFAM" id="SSF56935">
    <property type="entry name" value="Porins"/>
    <property type="match status" value="1"/>
</dbReference>
<comment type="similarity">
    <text evidence="10 12">Belongs to the TonB-dependent receptor family.</text>
</comment>
<keyword evidence="9 10" id="KW-0998">Cell outer membrane</keyword>
<evidence type="ECO:0000259" key="15">
    <source>
        <dbReference type="Pfam" id="PF07715"/>
    </source>
</evidence>
<keyword evidence="5 13" id="KW-0732">Signal</keyword>
<feature type="signal peptide" evidence="13">
    <location>
        <begin position="1"/>
        <end position="28"/>
    </location>
</feature>
<dbReference type="Gene3D" id="2.40.170.20">
    <property type="entry name" value="TonB-dependent receptor, beta-barrel domain"/>
    <property type="match status" value="1"/>
</dbReference>
<evidence type="ECO:0000256" key="1">
    <source>
        <dbReference type="ARBA" id="ARBA00004571"/>
    </source>
</evidence>
<evidence type="ECO:0000313" key="16">
    <source>
        <dbReference type="EMBL" id="MBA8681135.1"/>
    </source>
</evidence>
<keyword evidence="4 10" id="KW-0812">Transmembrane</keyword>
<feature type="domain" description="TonB-dependent receptor plug" evidence="15">
    <location>
        <begin position="50"/>
        <end position="157"/>
    </location>
</feature>
<evidence type="ECO:0000256" key="9">
    <source>
        <dbReference type="ARBA" id="ARBA00023237"/>
    </source>
</evidence>
<dbReference type="GO" id="GO:0044718">
    <property type="term" value="P:siderophore transmembrane transport"/>
    <property type="evidence" value="ECO:0007669"/>
    <property type="project" value="TreeGrafter"/>
</dbReference>
<sequence>MPLPSFAPSRRHALAVAVSLACSGTVQAAADARQLDPVVVTATATDRLASDAPASINVVTREQIQMRPVLDLADALRGTPGVTVAGVGFGRRGIRIRGMDPEYTLVLLDGQRVNAASDAIAHADFDLGWMPASAIERIEVVRGPMSSLYGSEALGGVVNVISRRATDDWQGNLVYNGGVVGGGRGGNTTQAGLYAGGALVPGMLGLSVFAEHRQKEATEDPTDARLDEQEARRVNTGRAVLTWTPDERQRIDLSHLEGSEYRRRNALQAGAAPYVYETIDDIQRRQTTLAHQGDWNWGQTRISAYRSELDRENRRDRGDATRPQHLRDDMVDGRATVDVGRAHRVSVGGEWRRERLDDASASESGQVQAIQAAFFVQDEIQLTPALSLVIGDRADHHPEFGWHHSPRGYAVWHASEAFTLKGGIGTGFKAPSLKQLSPGYSAVGGGGRFTIVGNPSLKPEKNTSYELSAGWQREGWSAQATAFQNELKDLIQTLCVRACGVRGGELRHYTNVAEARIRGLELAGTVPLADGLRLEANYSWLDPQDRETGQQLLERPRRSGSASLVWEQGALQASLRGEYIGTQKQASDTSQVTLPDYTLVSLDTRWAITPRLSMVVGIDNIADKRLDETGALYAYPETGRYVHAGFDLAF</sequence>
<dbReference type="InterPro" id="IPR039426">
    <property type="entry name" value="TonB-dep_rcpt-like"/>
</dbReference>
<evidence type="ECO:0000256" key="2">
    <source>
        <dbReference type="ARBA" id="ARBA00022448"/>
    </source>
</evidence>
<dbReference type="RefSeq" id="WP_182338216.1">
    <property type="nucleotide sequence ID" value="NZ_JACGXS010000001.1"/>
</dbReference>
<protein>
    <submittedName>
        <fullName evidence="16">TonB-dependent receptor</fullName>
    </submittedName>
</protein>
<dbReference type="PROSITE" id="PS01156">
    <property type="entry name" value="TONB_DEPENDENT_REC_2"/>
    <property type="match status" value="1"/>
</dbReference>
<feature type="short sequence motif" description="TonB C-terminal box" evidence="11">
    <location>
        <begin position="633"/>
        <end position="650"/>
    </location>
</feature>
<organism evidence="16 17">
    <name type="scientific">Stenotrophomonas tumulicola</name>
    <dbReference type="NCBI Taxonomy" id="1685415"/>
    <lineage>
        <taxon>Bacteria</taxon>
        <taxon>Pseudomonadati</taxon>
        <taxon>Pseudomonadota</taxon>
        <taxon>Gammaproteobacteria</taxon>
        <taxon>Lysobacterales</taxon>
        <taxon>Lysobacteraceae</taxon>
        <taxon>Stenotrophomonas</taxon>
    </lineage>
</organism>
<dbReference type="Pfam" id="PF00593">
    <property type="entry name" value="TonB_dep_Rec_b-barrel"/>
    <property type="match status" value="1"/>
</dbReference>
<feature type="chain" id="PRO_5031231348" evidence="13">
    <location>
        <begin position="29"/>
        <end position="650"/>
    </location>
</feature>
<evidence type="ECO:0000256" key="11">
    <source>
        <dbReference type="PROSITE-ProRule" id="PRU10144"/>
    </source>
</evidence>
<proteinExistence type="inferred from homology"/>
<evidence type="ECO:0000256" key="4">
    <source>
        <dbReference type="ARBA" id="ARBA00022692"/>
    </source>
</evidence>
<accession>A0A7W3FKJ1</accession>
<reference evidence="16 17" key="1">
    <citation type="submission" date="2020-08" db="EMBL/GenBank/DDBJ databases">
        <title>Stenotrophomonas tumulicola JCM 30961.</title>
        <authorList>
            <person name="Deng Y."/>
        </authorList>
    </citation>
    <scope>NUCLEOTIDE SEQUENCE [LARGE SCALE GENOMIC DNA]</scope>
    <source>
        <strain evidence="16 17">JCM 30961</strain>
    </source>
</reference>
<feature type="domain" description="TonB-dependent receptor-like beta-barrel" evidence="14">
    <location>
        <begin position="234"/>
        <end position="621"/>
    </location>
</feature>
<dbReference type="InterPro" id="IPR012910">
    <property type="entry name" value="Plug_dom"/>
</dbReference>
<gene>
    <name evidence="16" type="ORF">H4O11_04880</name>
</gene>
<keyword evidence="6" id="KW-0406">Ion transport</keyword>
<evidence type="ECO:0000256" key="12">
    <source>
        <dbReference type="RuleBase" id="RU003357"/>
    </source>
</evidence>
<evidence type="ECO:0000256" key="13">
    <source>
        <dbReference type="SAM" id="SignalP"/>
    </source>
</evidence>
<keyword evidence="8 10" id="KW-0472">Membrane</keyword>
<dbReference type="EMBL" id="JACGXS010000001">
    <property type="protein sequence ID" value="MBA8681135.1"/>
    <property type="molecule type" value="Genomic_DNA"/>
</dbReference>
<dbReference type="InterPro" id="IPR010917">
    <property type="entry name" value="TonB_rcpt_CS"/>
</dbReference>
<comment type="subcellular location">
    <subcellularLocation>
        <location evidence="1 10">Cell outer membrane</location>
        <topology evidence="1 10">Multi-pass membrane protein</topology>
    </subcellularLocation>
</comment>
<dbReference type="GO" id="GO:0009279">
    <property type="term" value="C:cell outer membrane"/>
    <property type="evidence" value="ECO:0007669"/>
    <property type="project" value="UniProtKB-SubCell"/>
</dbReference>
<comment type="caution">
    <text evidence="16">The sequence shown here is derived from an EMBL/GenBank/DDBJ whole genome shotgun (WGS) entry which is preliminary data.</text>
</comment>
<evidence type="ECO:0000256" key="8">
    <source>
        <dbReference type="ARBA" id="ARBA00023136"/>
    </source>
</evidence>
<keyword evidence="7 12" id="KW-0798">TonB box</keyword>
<dbReference type="GO" id="GO:0015344">
    <property type="term" value="F:siderophore uptake transmembrane transporter activity"/>
    <property type="evidence" value="ECO:0007669"/>
    <property type="project" value="TreeGrafter"/>
</dbReference>
<dbReference type="CDD" id="cd01347">
    <property type="entry name" value="ligand_gated_channel"/>
    <property type="match status" value="1"/>
</dbReference>
<evidence type="ECO:0000256" key="10">
    <source>
        <dbReference type="PROSITE-ProRule" id="PRU01360"/>
    </source>
</evidence>
<dbReference type="InterPro" id="IPR036942">
    <property type="entry name" value="Beta-barrel_TonB_sf"/>
</dbReference>
<dbReference type="AlphaFoldDB" id="A0A7W3FKJ1"/>
<dbReference type="PROSITE" id="PS52016">
    <property type="entry name" value="TONB_DEPENDENT_REC_3"/>
    <property type="match status" value="1"/>
</dbReference>
<evidence type="ECO:0000256" key="7">
    <source>
        <dbReference type="ARBA" id="ARBA00023077"/>
    </source>
</evidence>
<evidence type="ECO:0000259" key="14">
    <source>
        <dbReference type="Pfam" id="PF00593"/>
    </source>
</evidence>
<keyword evidence="16" id="KW-0675">Receptor</keyword>